<dbReference type="Proteomes" id="UP000623129">
    <property type="component" value="Unassembled WGS sequence"/>
</dbReference>
<keyword evidence="5" id="KW-0732">Signal</keyword>
<keyword evidence="5" id="KW-0964">Secreted</keyword>
<keyword evidence="5" id="KW-0961">Cell wall biogenesis/degradation</keyword>
<dbReference type="AlphaFoldDB" id="A0A833VD91"/>
<keyword evidence="4 5" id="KW-0134">Cell wall</keyword>
<reference evidence="6" key="1">
    <citation type="submission" date="2020-01" db="EMBL/GenBank/DDBJ databases">
        <title>Genome sequence of Kobresia littledalei, the first chromosome-level genome in the family Cyperaceae.</title>
        <authorList>
            <person name="Qu G."/>
        </authorList>
    </citation>
    <scope>NUCLEOTIDE SEQUENCE</scope>
    <source>
        <strain evidence="6">C.B.Clarke</strain>
        <tissue evidence="6">Leaf</tissue>
    </source>
</reference>
<dbReference type="OrthoDB" id="2015280at2759"/>
<evidence type="ECO:0000256" key="3">
    <source>
        <dbReference type="ARBA" id="ARBA00005784"/>
    </source>
</evidence>
<comment type="subcellular location">
    <subcellularLocation>
        <location evidence="2 5">Secreted</location>
        <location evidence="2 5">Cell wall</location>
    </subcellularLocation>
</comment>
<proteinExistence type="inferred from homology"/>
<feature type="chain" id="PRO_5033104596" description="Pectin acetylesterase" evidence="5">
    <location>
        <begin position="30"/>
        <end position="312"/>
    </location>
</feature>
<organism evidence="6 7">
    <name type="scientific">Carex littledalei</name>
    <dbReference type="NCBI Taxonomy" id="544730"/>
    <lineage>
        <taxon>Eukaryota</taxon>
        <taxon>Viridiplantae</taxon>
        <taxon>Streptophyta</taxon>
        <taxon>Embryophyta</taxon>
        <taxon>Tracheophyta</taxon>
        <taxon>Spermatophyta</taxon>
        <taxon>Magnoliopsida</taxon>
        <taxon>Liliopsida</taxon>
        <taxon>Poales</taxon>
        <taxon>Cyperaceae</taxon>
        <taxon>Cyperoideae</taxon>
        <taxon>Cariceae</taxon>
        <taxon>Carex</taxon>
        <taxon>Carex subgen. Euthyceras</taxon>
    </lineage>
</organism>
<protein>
    <recommendedName>
        <fullName evidence="5">Pectin acetylesterase</fullName>
        <ecNumber evidence="5">3.1.1.-</ecNumber>
    </recommendedName>
</protein>
<dbReference type="SUPFAM" id="SSF53474">
    <property type="entry name" value="alpha/beta-Hydrolases"/>
    <property type="match status" value="1"/>
</dbReference>
<dbReference type="PANTHER" id="PTHR21562">
    <property type="entry name" value="NOTUM-RELATED"/>
    <property type="match status" value="1"/>
</dbReference>
<sequence>MATTKFELLVVVIIAFLTLDPWRRNLCLALTQDRLLVAMTLLPNATHAGAMCLDGSPPAYHFHSGTGDGAHNWLLQFEGGGWCNDVKSCEDRASTRRGSTQYMSRYEVFSGILSNDSAMNPADFYNWNRVKLRYCDGASFAGDSEYRTPTIYFRGQKIWNAIIDDLVLKGLNHAEKVLLSGCSAGGLAVFHHCDQLAQLLPEVKSIKCLSDAGFFVDLTDITGNKTARHFYDSLVSLQGTKYFQNKKCMASFEDSVTCFFPQYAIRYLQTPFFILNSAYDVYQVRHGPSMKSQKPNAECFAAVESVNRRNVY</sequence>
<dbReference type="EC" id="3.1.1.-" evidence="5"/>
<evidence type="ECO:0000256" key="1">
    <source>
        <dbReference type="ARBA" id="ARBA00003534"/>
    </source>
</evidence>
<dbReference type="InterPro" id="IPR004963">
    <property type="entry name" value="PAE/NOTUM"/>
</dbReference>
<gene>
    <name evidence="6" type="ORF">FCM35_KLT14463</name>
</gene>
<comment type="function">
    <text evidence="1 5">Hydrolyzes acetyl esters in homogalacturonan regions of pectin. In type I primary cell wall, galacturonic acid residues of pectin can be acetylated at the O-2 and O-3 positions. Decreasing the degree of acetylation of pectin gels in vitro alters their physical properties.</text>
</comment>
<dbReference type="Pfam" id="PF03283">
    <property type="entry name" value="PAE"/>
    <property type="match status" value="1"/>
</dbReference>
<evidence type="ECO:0000313" key="7">
    <source>
        <dbReference type="Proteomes" id="UP000623129"/>
    </source>
</evidence>
<feature type="signal peptide" evidence="5">
    <location>
        <begin position="1"/>
        <end position="29"/>
    </location>
</feature>
<dbReference type="EMBL" id="SWLB01000027">
    <property type="protein sequence ID" value="KAF3321210.1"/>
    <property type="molecule type" value="Genomic_DNA"/>
</dbReference>
<comment type="similarity">
    <text evidence="3 5">Belongs to the pectinacetylesterase family.</text>
</comment>
<evidence type="ECO:0000256" key="2">
    <source>
        <dbReference type="ARBA" id="ARBA00004191"/>
    </source>
</evidence>
<dbReference type="GO" id="GO:0016787">
    <property type="term" value="F:hydrolase activity"/>
    <property type="evidence" value="ECO:0007669"/>
    <property type="project" value="UniProtKB-KW"/>
</dbReference>
<comment type="caution">
    <text evidence="6">The sequence shown here is derived from an EMBL/GenBank/DDBJ whole genome shotgun (WGS) entry which is preliminary data.</text>
</comment>
<evidence type="ECO:0000313" key="6">
    <source>
        <dbReference type="EMBL" id="KAF3321210.1"/>
    </source>
</evidence>
<accession>A0A833VD91</accession>
<name>A0A833VD91_9POAL</name>
<keyword evidence="7" id="KW-1185">Reference proteome</keyword>
<dbReference type="InterPro" id="IPR029058">
    <property type="entry name" value="AB_hydrolase_fold"/>
</dbReference>
<dbReference type="GO" id="GO:0071555">
    <property type="term" value="P:cell wall organization"/>
    <property type="evidence" value="ECO:0007669"/>
    <property type="project" value="UniProtKB-KW"/>
</dbReference>
<dbReference type="PANTHER" id="PTHR21562:SF69">
    <property type="entry name" value="PECTIN ACETYLESTERASE 9"/>
    <property type="match status" value="1"/>
</dbReference>
<evidence type="ECO:0000256" key="4">
    <source>
        <dbReference type="ARBA" id="ARBA00022512"/>
    </source>
</evidence>
<keyword evidence="5" id="KW-0378">Hydrolase</keyword>
<evidence type="ECO:0000256" key="5">
    <source>
        <dbReference type="RuleBase" id="RU363114"/>
    </source>
</evidence>